<evidence type="ECO:0000313" key="2">
    <source>
        <dbReference type="Proteomes" id="UP000077786"/>
    </source>
</evidence>
<dbReference type="PATRIC" id="fig|38307.3.peg.3153"/>
<gene>
    <name evidence="1" type="ORF">A0123_03012</name>
</gene>
<protein>
    <submittedName>
        <fullName evidence="1">Uncharacterized protein</fullName>
    </submittedName>
</protein>
<reference evidence="1 2" key="1">
    <citation type="submission" date="2016-03" db="EMBL/GenBank/DDBJ databases">
        <title>Draft genome sequence of Gluconobacter cerinus strain CECT 9110.</title>
        <authorList>
            <person name="Sainz F."/>
            <person name="Mas A."/>
            <person name="Torija M.J."/>
        </authorList>
    </citation>
    <scope>NUCLEOTIDE SEQUENCE [LARGE SCALE GENOMIC DNA]</scope>
    <source>
        <strain evidence="1 2">CECT 9110</strain>
    </source>
</reference>
<dbReference type="Proteomes" id="UP000077786">
    <property type="component" value="Unassembled WGS sequence"/>
</dbReference>
<sequence>MGEAIEKGGCHLGIAEDLAPFTEAQIGDNDNTGTFVETAEQVEQKCAT</sequence>
<comment type="caution">
    <text evidence="1">The sequence shown here is derived from an EMBL/GenBank/DDBJ whole genome shotgun (WGS) entry which is preliminary data.</text>
</comment>
<organism evidence="1 2">
    <name type="scientific">Gluconobacter cerinus</name>
    <dbReference type="NCBI Taxonomy" id="38307"/>
    <lineage>
        <taxon>Bacteria</taxon>
        <taxon>Pseudomonadati</taxon>
        <taxon>Pseudomonadota</taxon>
        <taxon>Alphaproteobacteria</taxon>
        <taxon>Acetobacterales</taxon>
        <taxon>Acetobacteraceae</taxon>
        <taxon>Gluconobacter</taxon>
    </lineage>
</organism>
<name>A0A1B6VGJ5_9PROT</name>
<proteinExistence type="predicted"/>
<accession>A0A1B6VGJ5</accession>
<dbReference type="AlphaFoldDB" id="A0A1B6VGJ5"/>
<evidence type="ECO:0000313" key="1">
    <source>
        <dbReference type="EMBL" id="OAJ66335.1"/>
    </source>
</evidence>
<dbReference type="EMBL" id="LUTU01000017">
    <property type="protein sequence ID" value="OAJ66335.1"/>
    <property type="molecule type" value="Genomic_DNA"/>
</dbReference>